<evidence type="ECO:0000256" key="1">
    <source>
        <dbReference type="ARBA" id="ARBA00004496"/>
    </source>
</evidence>
<dbReference type="PANTHER" id="PTHR42713">
    <property type="entry name" value="HISTIDINE KINASE-RELATED"/>
    <property type="match status" value="1"/>
</dbReference>
<dbReference type="InterPro" id="IPR001789">
    <property type="entry name" value="Sig_transdc_resp-reg_receiver"/>
</dbReference>
<evidence type="ECO:0000256" key="5">
    <source>
        <dbReference type="ARBA" id="ARBA00023015"/>
    </source>
</evidence>
<dbReference type="Gene3D" id="1.10.10.60">
    <property type="entry name" value="Homeodomain-like"/>
    <property type="match status" value="2"/>
</dbReference>
<feature type="domain" description="HTH araC/xylS-type" evidence="9">
    <location>
        <begin position="438"/>
        <end position="537"/>
    </location>
</feature>
<comment type="subcellular location">
    <subcellularLocation>
        <location evidence="1">Cytoplasm</location>
    </subcellularLocation>
</comment>
<dbReference type="InterPro" id="IPR018060">
    <property type="entry name" value="HTH_AraC"/>
</dbReference>
<keyword evidence="4" id="KW-0902">Two-component regulatory system</keyword>
<evidence type="ECO:0000313" key="12">
    <source>
        <dbReference type="Proteomes" id="UP000323664"/>
    </source>
</evidence>
<dbReference type="OrthoDB" id="342399at2"/>
<dbReference type="GO" id="GO:0003700">
    <property type="term" value="F:DNA-binding transcription factor activity"/>
    <property type="evidence" value="ECO:0007669"/>
    <property type="project" value="InterPro"/>
</dbReference>
<keyword evidence="2" id="KW-0963">Cytoplasm</keyword>
<proteinExistence type="predicted"/>
<dbReference type="RefSeq" id="WP_123066185.1">
    <property type="nucleotide sequence ID" value="NZ_RIAS01000014.1"/>
</dbReference>
<dbReference type="PROSITE" id="PS50110">
    <property type="entry name" value="RESPONSE_REGULATORY"/>
    <property type="match status" value="1"/>
</dbReference>
<keyword evidence="3 8" id="KW-0597">Phosphoprotein</keyword>
<gene>
    <name evidence="11" type="ORF">EC604_21850</name>
</gene>
<dbReference type="SMART" id="SM00342">
    <property type="entry name" value="HTH_ARAC"/>
    <property type="match status" value="1"/>
</dbReference>
<dbReference type="InterPro" id="IPR009057">
    <property type="entry name" value="Homeodomain-like_sf"/>
</dbReference>
<name>A0A5M9WXS9_PAEAM</name>
<dbReference type="InterPro" id="IPR011006">
    <property type="entry name" value="CheY-like_superfamily"/>
</dbReference>
<evidence type="ECO:0000256" key="2">
    <source>
        <dbReference type="ARBA" id="ARBA00022490"/>
    </source>
</evidence>
<evidence type="ECO:0000259" key="10">
    <source>
        <dbReference type="PROSITE" id="PS50110"/>
    </source>
</evidence>
<dbReference type="CDD" id="cd17536">
    <property type="entry name" value="REC_YesN-like"/>
    <property type="match status" value="1"/>
</dbReference>
<feature type="modified residue" description="4-aspartylphosphate" evidence="8">
    <location>
        <position position="57"/>
    </location>
</feature>
<dbReference type="EMBL" id="RIAS01000014">
    <property type="protein sequence ID" value="KAA8786477.1"/>
    <property type="molecule type" value="Genomic_DNA"/>
</dbReference>
<dbReference type="Pfam" id="PF00072">
    <property type="entry name" value="Response_reg"/>
    <property type="match status" value="1"/>
</dbReference>
<dbReference type="GO" id="GO:0043565">
    <property type="term" value="F:sequence-specific DNA binding"/>
    <property type="evidence" value="ECO:0007669"/>
    <property type="project" value="InterPro"/>
</dbReference>
<evidence type="ECO:0000256" key="7">
    <source>
        <dbReference type="ARBA" id="ARBA00023163"/>
    </source>
</evidence>
<dbReference type="Proteomes" id="UP000323664">
    <property type="component" value="Unassembled WGS sequence"/>
</dbReference>
<keyword evidence="7" id="KW-0804">Transcription</keyword>
<keyword evidence="6" id="KW-0238">DNA-binding</keyword>
<dbReference type="SUPFAM" id="SSF52172">
    <property type="entry name" value="CheY-like"/>
    <property type="match status" value="1"/>
</dbReference>
<evidence type="ECO:0000256" key="4">
    <source>
        <dbReference type="ARBA" id="ARBA00023012"/>
    </source>
</evidence>
<dbReference type="PROSITE" id="PS01124">
    <property type="entry name" value="HTH_ARAC_FAMILY_2"/>
    <property type="match status" value="1"/>
</dbReference>
<reference evidence="11 12" key="1">
    <citation type="journal article" date="2019" name="J. Ind. Microbiol. Biotechnol.">
        <title>Paenibacillus amylolyticus 27C64 has a diverse set of carbohydrate-active enzymes and complete pectin deconstruction system.</title>
        <authorList>
            <person name="Keggi C."/>
            <person name="Doran-Peterson J."/>
        </authorList>
    </citation>
    <scope>NUCLEOTIDE SEQUENCE [LARGE SCALE GENOMIC DNA]</scope>
    <source>
        <strain evidence="11 12">27C64</strain>
    </source>
</reference>
<dbReference type="Gene3D" id="3.40.50.2300">
    <property type="match status" value="1"/>
</dbReference>
<dbReference type="InterPro" id="IPR041522">
    <property type="entry name" value="CdaR_GGDEF"/>
</dbReference>
<dbReference type="Pfam" id="PF17853">
    <property type="entry name" value="GGDEF_2"/>
    <property type="match status" value="1"/>
</dbReference>
<dbReference type="GO" id="GO:0005737">
    <property type="term" value="C:cytoplasm"/>
    <property type="evidence" value="ECO:0007669"/>
    <property type="project" value="UniProtKB-SubCell"/>
</dbReference>
<evidence type="ECO:0000256" key="8">
    <source>
        <dbReference type="PROSITE-ProRule" id="PRU00169"/>
    </source>
</evidence>
<dbReference type="SUPFAM" id="SSF46689">
    <property type="entry name" value="Homeodomain-like"/>
    <property type="match status" value="1"/>
</dbReference>
<keyword evidence="5" id="KW-0805">Transcription regulation</keyword>
<dbReference type="SMART" id="SM00448">
    <property type="entry name" value="REC"/>
    <property type="match status" value="1"/>
</dbReference>
<organism evidence="11 12">
    <name type="scientific">Paenibacillus amylolyticus</name>
    <dbReference type="NCBI Taxonomy" id="1451"/>
    <lineage>
        <taxon>Bacteria</taxon>
        <taxon>Bacillati</taxon>
        <taxon>Bacillota</taxon>
        <taxon>Bacilli</taxon>
        <taxon>Bacillales</taxon>
        <taxon>Paenibacillaceae</taxon>
        <taxon>Paenibacillus</taxon>
    </lineage>
</organism>
<feature type="domain" description="Response regulatory" evidence="10">
    <location>
        <begin position="5"/>
        <end position="122"/>
    </location>
</feature>
<evidence type="ECO:0000313" key="11">
    <source>
        <dbReference type="EMBL" id="KAA8786477.1"/>
    </source>
</evidence>
<evidence type="ECO:0000256" key="6">
    <source>
        <dbReference type="ARBA" id="ARBA00023125"/>
    </source>
</evidence>
<evidence type="ECO:0000256" key="3">
    <source>
        <dbReference type="ARBA" id="ARBA00022553"/>
    </source>
</evidence>
<protein>
    <submittedName>
        <fullName evidence="11">Response regulator</fullName>
    </submittedName>
</protein>
<dbReference type="Pfam" id="PF12833">
    <property type="entry name" value="HTH_18"/>
    <property type="match status" value="1"/>
</dbReference>
<dbReference type="AlphaFoldDB" id="A0A5M9WXS9"/>
<dbReference type="InterPro" id="IPR051552">
    <property type="entry name" value="HptR"/>
</dbReference>
<sequence>MEPLKVLLVDDEYLIRNLLRMRIDWQEQGMQIVGEACDAAEALEQVELLHPDIVFTDIYMPKMDGIELSGLILKRYPNIKIVVVTGHDEFEYARQSVKLGISDFILKPIRATELLQVTTKLRAAIEQERGREYELSKLREEMKRSLPYLKERFVNQWLQGILHEEEVREQLRFYRIPIAADNPQSRLAIIEVQAALSSQAETSTEEAQILMRMDSLKHVQAYYQQDLYKIIVMDTHNRIVILATDPDAKLTEQAEQLLGELRCLLKVDGSEADVTIGIGQLYSGWESVCIAYREACRALDYQTFVGKNQVICFEDLVIESDKRSQPYRSDKGLLEQLQFCISVGAEEEAVSLLKQILAAPFSNTAQFRMAAMDVITECQRAAMEQQLEGEQVFNQEAVAMMLMAEHLPDLRAMLEQHVRAISGVIKAKRQAKEVNLIDQVKAYLEEQMKNAEVGLSSTAAAFYVSPGHLGRLMKKETGQTFVEYLTQLRMKKAESLLKQTDLKGYEIGEQVGIPDPHYFSVLFKKQFGRSMNEYRNVRN</sequence>
<accession>A0A5M9WXS9</accession>
<dbReference type="PANTHER" id="PTHR42713:SF3">
    <property type="entry name" value="TRANSCRIPTIONAL REGULATORY PROTEIN HPTR"/>
    <property type="match status" value="1"/>
</dbReference>
<evidence type="ECO:0000259" key="9">
    <source>
        <dbReference type="PROSITE" id="PS01124"/>
    </source>
</evidence>
<dbReference type="GO" id="GO:0000160">
    <property type="term" value="P:phosphorelay signal transduction system"/>
    <property type="evidence" value="ECO:0007669"/>
    <property type="project" value="UniProtKB-KW"/>
</dbReference>
<comment type="caution">
    <text evidence="11">The sequence shown here is derived from an EMBL/GenBank/DDBJ whole genome shotgun (WGS) entry which is preliminary data.</text>
</comment>